<dbReference type="EMBL" id="JABBWM010000032">
    <property type="protein sequence ID" value="KAG2107218.1"/>
    <property type="molecule type" value="Genomic_DNA"/>
</dbReference>
<reference evidence="1" key="1">
    <citation type="journal article" date="2020" name="New Phytol.">
        <title>Comparative genomics reveals dynamic genome evolution in host specialist ectomycorrhizal fungi.</title>
        <authorList>
            <person name="Lofgren L.A."/>
            <person name="Nguyen N.H."/>
            <person name="Vilgalys R."/>
            <person name="Ruytinx J."/>
            <person name="Liao H.L."/>
            <person name="Branco S."/>
            <person name="Kuo A."/>
            <person name="LaButti K."/>
            <person name="Lipzen A."/>
            <person name="Andreopoulos W."/>
            <person name="Pangilinan J."/>
            <person name="Riley R."/>
            <person name="Hundley H."/>
            <person name="Na H."/>
            <person name="Barry K."/>
            <person name="Grigoriev I.V."/>
            <person name="Stajich J.E."/>
            <person name="Kennedy P.G."/>
        </authorList>
    </citation>
    <scope>NUCLEOTIDE SEQUENCE</scope>
    <source>
        <strain evidence="1">FC423</strain>
    </source>
</reference>
<sequence length="264" mass="29879">MTKVYITWWTSAGWKRIPIIPKFLSNHIDPSAPLFVFGEVVLDVLRLSQAIGIHLIQWHEVKDPESQLVDDLGCWPVWETVQQHIEIPEPRQIPSLNLLKLALGFHSSRRSHIMLRFPLLISAHHTSQLLPILYLITTHLDSIGSFNRCQLPSHNIPALQLKALHRQEVKKTLIVKVSSGGSSKIIIVPASGQDILALRTIELVRHLEGEFTHRFATGMTDRRVDSVIFDGAYINICRSLNPACFYSEANKSKMSQTVSSFQVL</sequence>
<evidence type="ECO:0000313" key="2">
    <source>
        <dbReference type="Proteomes" id="UP000823399"/>
    </source>
</evidence>
<gene>
    <name evidence="1" type="ORF">F5147DRAFT_653443</name>
</gene>
<accession>A0A9P7F609</accession>
<dbReference type="AlphaFoldDB" id="A0A9P7F609"/>
<protein>
    <submittedName>
        <fullName evidence="1">Uncharacterized protein</fullName>
    </submittedName>
</protein>
<evidence type="ECO:0000313" key="1">
    <source>
        <dbReference type="EMBL" id="KAG2107218.1"/>
    </source>
</evidence>
<dbReference type="OrthoDB" id="423313at2759"/>
<comment type="caution">
    <text evidence="1">The sequence shown here is derived from an EMBL/GenBank/DDBJ whole genome shotgun (WGS) entry which is preliminary data.</text>
</comment>
<dbReference type="Proteomes" id="UP000823399">
    <property type="component" value="Unassembled WGS sequence"/>
</dbReference>
<proteinExistence type="predicted"/>
<dbReference type="RefSeq" id="XP_041292096.1">
    <property type="nucleotide sequence ID" value="XM_041433784.1"/>
</dbReference>
<organism evidence="1 2">
    <name type="scientific">Suillus discolor</name>
    <dbReference type="NCBI Taxonomy" id="1912936"/>
    <lineage>
        <taxon>Eukaryota</taxon>
        <taxon>Fungi</taxon>
        <taxon>Dikarya</taxon>
        <taxon>Basidiomycota</taxon>
        <taxon>Agaricomycotina</taxon>
        <taxon>Agaricomycetes</taxon>
        <taxon>Agaricomycetidae</taxon>
        <taxon>Boletales</taxon>
        <taxon>Suillineae</taxon>
        <taxon>Suillaceae</taxon>
        <taxon>Suillus</taxon>
    </lineage>
</organism>
<keyword evidence="2" id="KW-1185">Reference proteome</keyword>
<dbReference type="GeneID" id="64696043"/>
<name>A0A9P7F609_9AGAM</name>